<comment type="caution">
    <text evidence="2">The sequence shown here is derived from an EMBL/GenBank/DDBJ whole genome shotgun (WGS) entry which is preliminary data.</text>
</comment>
<evidence type="ECO:0000256" key="1">
    <source>
        <dbReference type="SAM" id="MobiDB-lite"/>
    </source>
</evidence>
<reference evidence="2 3" key="1">
    <citation type="journal article" date="2012" name="Genome Biol.">
        <title>Sequencing three crocodilian genomes to illuminate the evolution of archosaurs and amniotes.</title>
        <authorList>
            <person name="St John J.A."/>
            <person name="Braun E.L."/>
            <person name="Isberg S.R."/>
            <person name="Miles L.G."/>
            <person name="Chong A.Y."/>
            <person name="Gongora J."/>
            <person name="Dalzell P."/>
            <person name="Moran C."/>
            <person name="Bed'hom B."/>
            <person name="Abzhanov A."/>
            <person name="Burgess S.C."/>
            <person name="Cooksey A.M."/>
            <person name="Castoe T.A."/>
            <person name="Crawford N.G."/>
            <person name="Densmore L.D."/>
            <person name="Drew J.C."/>
            <person name="Edwards S.V."/>
            <person name="Faircloth B.C."/>
            <person name="Fujita M.K."/>
            <person name="Greenwold M.J."/>
            <person name="Hoffmann F.G."/>
            <person name="Howard J.M."/>
            <person name="Iguchi T."/>
            <person name="Janes D.E."/>
            <person name="Khan S.Y."/>
            <person name="Kohno S."/>
            <person name="de Koning A.J."/>
            <person name="Lance S.L."/>
            <person name="McCarthy F.M."/>
            <person name="McCormack J.E."/>
            <person name="Merchant M.E."/>
            <person name="Peterson D.G."/>
            <person name="Pollock D.D."/>
            <person name="Pourmand N."/>
            <person name="Raney B.J."/>
            <person name="Roessler K.A."/>
            <person name="Sanford J.R."/>
            <person name="Sawyer R.H."/>
            <person name="Schmidt C.J."/>
            <person name="Triplett E.W."/>
            <person name="Tuberville T.D."/>
            <person name="Venegas-Anaya M."/>
            <person name="Howard J.T."/>
            <person name="Jarvis E.D."/>
            <person name="Guillette L.J.Jr."/>
            <person name="Glenn T.C."/>
            <person name="Green R.E."/>
            <person name="Ray D.A."/>
        </authorList>
    </citation>
    <scope>NUCLEOTIDE SEQUENCE [LARGE SCALE GENOMIC DNA]</scope>
    <source>
        <strain evidence="2">KSC_2009_1</strain>
    </source>
</reference>
<dbReference type="AlphaFoldDB" id="A0A151M816"/>
<evidence type="ECO:0000313" key="2">
    <source>
        <dbReference type="EMBL" id="KYO20631.1"/>
    </source>
</evidence>
<keyword evidence="3" id="KW-1185">Reference proteome</keyword>
<accession>A0A151M816</accession>
<organism evidence="2 3">
    <name type="scientific">Alligator mississippiensis</name>
    <name type="common">American alligator</name>
    <dbReference type="NCBI Taxonomy" id="8496"/>
    <lineage>
        <taxon>Eukaryota</taxon>
        <taxon>Metazoa</taxon>
        <taxon>Chordata</taxon>
        <taxon>Craniata</taxon>
        <taxon>Vertebrata</taxon>
        <taxon>Euteleostomi</taxon>
        <taxon>Archelosauria</taxon>
        <taxon>Archosauria</taxon>
        <taxon>Crocodylia</taxon>
        <taxon>Alligatoridae</taxon>
        <taxon>Alligatorinae</taxon>
        <taxon>Alligator</taxon>
    </lineage>
</organism>
<name>A0A151M816_ALLMI</name>
<dbReference type="Proteomes" id="UP000050525">
    <property type="component" value="Unassembled WGS sequence"/>
</dbReference>
<protein>
    <submittedName>
        <fullName evidence="2">Uncharacterized protein</fullName>
    </submittedName>
</protein>
<sequence>MMQGTLQTACWEKGEEEEEPGTRHQIVLQEGQQITKQLSSGSPHRPFSGSTTYATLLQYCFDSGTEPSTMDGVLVNDGVVPRL</sequence>
<evidence type="ECO:0000313" key="3">
    <source>
        <dbReference type="Proteomes" id="UP000050525"/>
    </source>
</evidence>
<dbReference type="EMBL" id="AKHW03006358">
    <property type="protein sequence ID" value="KYO20631.1"/>
    <property type="molecule type" value="Genomic_DNA"/>
</dbReference>
<proteinExistence type="predicted"/>
<feature type="region of interest" description="Disordered" evidence="1">
    <location>
        <begin position="1"/>
        <end position="21"/>
    </location>
</feature>
<gene>
    <name evidence="2" type="ORF">Y1Q_0012524</name>
</gene>